<evidence type="ECO:0000313" key="19">
    <source>
        <dbReference type="Proteomes" id="UP001329505"/>
    </source>
</evidence>
<dbReference type="Proteomes" id="UP000199221">
    <property type="component" value="Unassembled WGS sequence"/>
</dbReference>
<keyword evidence="19" id="KW-1185">Reference proteome</keyword>
<dbReference type="EMBL" id="QJRO01000011">
    <property type="protein sequence ID" value="PYB79688.1"/>
    <property type="molecule type" value="Genomic_DNA"/>
</dbReference>
<dbReference type="Proteomes" id="UP001329505">
    <property type="component" value="Unassembled WGS sequence"/>
</dbReference>
<dbReference type="AlphaFoldDB" id="A0A1H9LIH4"/>
<dbReference type="Proteomes" id="UP000247620">
    <property type="component" value="Unassembled WGS sequence"/>
</dbReference>
<evidence type="ECO:0000313" key="18">
    <source>
        <dbReference type="Proteomes" id="UP000247620"/>
    </source>
</evidence>
<organism evidence="16 17">
    <name type="scientific">Pseudomonas soli</name>
    <dbReference type="NCBI Taxonomy" id="1306993"/>
    <lineage>
        <taxon>Bacteria</taxon>
        <taxon>Pseudomonadati</taxon>
        <taxon>Pseudomonadota</taxon>
        <taxon>Gammaproteobacteria</taxon>
        <taxon>Pseudomonadales</taxon>
        <taxon>Pseudomonadaceae</taxon>
        <taxon>Pseudomonas</taxon>
    </lineage>
</organism>
<keyword evidence="9" id="KW-0686">Riboflavin biosynthesis</keyword>
<name>A0A1H9LIH4_9PSED</name>
<evidence type="ECO:0000256" key="10">
    <source>
        <dbReference type="ARBA" id="ARBA00022723"/>
    </source>
</evidence>
<dbReference type="RefSeq" id="WP_094011434.1">
    <property type="nucleotide sequence ID" value="NZ_CP151184.1"/>
</dbReference>
<evidence type="ECO:0000256" key="4">
    <source>
        <dbReference type="ARBA" id="ARBA00005259"/>
    </source>
</evidence>
<dbReference type="Gene3D" id="3.40.140.10">
    <property type="entry name" value="Cytidine Deaminase, domain 2"/>
    <property type="match status" value="1"/>
</dbReference>
<dbReference type="Pfam" id="PF01872">
    <property type="entry name" value="RibD_C"/>
    <property type="match status" value="1"/>
</dbReference>
<dbReference type="NCBIfam" id="TIGR00326">
    <property type="entry name" value="eubact_ribD"/>
    <property type="match status" value="1"/>
</dbReference>
<comment type="similarity">
    <text evidence="4">In the N-terminal section; belongs to the cytidine and deoxycytidylate deaminase family.</text>
</comment>
<evidence type="ECO:0000313" key="17">
    <source>
        <dbReference type="Proteomes" id="UP000199221"/>
    </source>
</evidence>
<keyword evidence="12" id="KW-0511">Multifunctional enzyme</keyword>
<dbReference type="InterPro" id="IPR024072">
    <property type="entry name" value="DHFR-like_dom_sf"/>
</dbReference>
<dbReference type="PANTHER" id="PTHR11079:SF162">
    <property type="entry name" value="RIBOFLAVIN BIOSYNTHESIS PROTEIN PYRD, CHLOROPLASTIC"/>
    <property type="match status" value="1"/>
</dbReference>
<accession>A0A1H9LIH4</accession>
<dbReference type="GO" id="GO:0008270">
    <property type="term" value="F:zinc ion binding"/>
    <property type="evidence" value="ECO:0007669"/>
    <property type="project" value="InterPro"/>
</dbReference>
<dbReference type="InterPro" id="IPR016193">
    <property type="entry name" value="Cytidine_deaminase-like"/>
</dbReference>
<reference evidence="14 19" key="3">
    <citation type="submission" date="2024-01" db="EMBL/GenBank/DDBJ databases">
        <title>Unpublished Manusciprt.</title>
        <authorList>
            <person name="Duman M."/>
            <person name="Valdes E.G."/>
            <person name="Ajmi N."/>
            <person name="Altun S."/>
            <person name="Saticioglu I.B."/>
        </authorList>
    </citation>
    <scope>NUCLEOTIDE SEQUENCE [LARGE SCALE GENOMIC DNA]</scope>
    <source>
        <strain evidence="14 19">139P</strain>
    </source>
</reference>
<dbReference type="InterPro" id="IPR004794">
    <property type="entry name" value="Eubact_RibD"/>
</dbReference>
<evidence type="ECO:0000256" key="3">
    <source>
        <dbReference type="ARBA" id="ARBA00004910"/>
    </source>
</evidence>
<evidence type="ECO:0000256" key="2">
    <source>
        <dbReference type="ARBA" id="ARBA00004882"/>
    </source>
</evidence>
<comment type="pathway">
    <text evidence="2">Cofactor biosynthesis; riboflavin biosynthesis; 5-amino-6-(D-ribitylamino)uracil from GTP: step 2/4.</text>
</comment>
<dbReference type="GO" id="GO:0009231">
    <property type="term" value="P:riboflavin biosynthetic process"/>
    <property type="evidence" value="ECO:0007669"/>
    <property type="project" value="UniProtKB-UniPathway"/>
</dbReference>
<proteinExistence type="inferred from homology"/>
<evidence type="ECO:0000256" key="6">
    <source>
        <dbReference type="ARBA" id="ARBA00012766"/>
    </source>
</evidence>
<reference evidence="16 17" key="1">
    <citation type="submission" date="2016-10" db="EMBL/GenBank/DDBJ databases">
        <authorList>
            <person name="de Groot N.N."/>
        </authorList>
    </citation>
    <scope>NUCLEOTIDE SEQUENCE [LARGE SCALE GENOMIC DNA]</scope>
    <source>
        <strain evidence="16 17">LMG 27941</strain>
    </source>
</reference>
<evidence type="ECO:0000313" key="16">
    <source>
        <dbReference type="EMBL" id="SER11312.1"/>
    </source>
</evidence>
<dbReference type="UniPathway" id="UPA00275">
    <property type="reaction ID" value="UER00401"/>
</dbReference>
<dbReference type="GO" id="GO:0008835">
    <property type="term" value="F:diaminohydroxyphosphoribosylaminopyrimidine deaminase activity"/>
    <property type="evidence" value="ECO:0007669"/>
    <property type="project" value="UniProtKB-EC"/>
</dbReference>
<evidence type="ECO:0000313" key="14">
    <source>
        <dbReference type="EMBL" id="MEE1879620.1"/>
    </source>
</evidence>
<dbReference type="EMBL" id="FOEQ01000005">
    <property type="protein sequence ID" value="SER11312.1"/>
    <property type="molecule type" value="Genomic_DNA"/>
</dbReference>
<dbReference type="Gene3D" id="3.40.430.10">
    <property type="entry name" value="Dihydrofolate Reductase, subunit A"/>
    <property type="match status" value="1"/>
</dbReference>
<dbReference type="PROSITE" id="PS51747">
    <property type="entry name" value="CYT_DCMP_DEAMINASES_2"/>
    <property type="match status" value="1"/>
</dbReference>
<evidence type="ECO:0000256" key="11">
    <source>
        <dbReference type="ARBA" id="ARBA00022833"/>
    </source>
</evidence>
<sequence>MSALDRHYLDMALALASQGLYSTMPNPRVGCVIVNDGQVVGRGWHQRAGHAHAEVHALQEAGPAARGATAYVTLEPCGHHGRTPPCADALVAAGVRRVVTASADASQSIGALRLREAGIAVEAMPCPTARALNRGFFSRIERQRPWVRVLRPAALAIGAMGEGAMLSHCDEQAPLEHWRGRASALLTTCDWVKACDPSLLAQVPAQRVEPVTPLRVVVDQRLDCPASAKVLDGLAPTLVLHTAQAMRDGRYARARCQVIEEVDAQRVLQALYALDCNEVQVEAQPAWCEVLARQGLVDEWLVQV</sequence>
<evidence type="ECO:0000256" key="7">
    <source>
        <dbReference type="ARBA" id="ARBA00013173"/>
    </source>
</evidence>
<evidence type="ECO:0000259" key="13">
    <source>
        <dbReference type="PROSITE" id="PS51747"/>
    </source>
</evidence>
<comment type="function">
    <text evidence="1">Converts 2,5-diamino-6-(ribosylamino)-4(3h)-pyrimidinone 5'-phosphate into 5-amino-6-(ribosylamino)-2,4(1h,3h)-pyrimidinedione 5'-phosphate.</text>
</comment>
<dbReference type="InterPro" id="IPR002734">
    <property type="entry name" value="RibDG_C"/>
</dbReference>
<dbReference type="EC" id="3.5.4.26" evidence="6"/>
<evidence type="ECO:0000256" key="8">
    <source>
        <dbReference type="ARBA" id="ARBA00019930"/>
    </source>
</evidence>
<keyword evidence="10" id="KW-0479">Metal-binding</keyword>
<dbReference type="InterPro" id="IPR016192">
    <property type="entry name" value="APOBEC/CMP_deaminase_Zn-bd"/>
</dbReference>
<keyword evidence="14" id="KW-0560">Oxidoreductase</keyword>
<dbReference type="PROSITE" id="PS00903">
    <property type="entry name" value="CYT_DCMP_DEAMINASES_1"/>
    <property type="match status" value="1"/>
</dbReference>
<comment type="pathway">
    <text evidence="3">Cofactor biosynthesis; riboflavin biosynthesis; 5-amino-6-(D-ribitylamino)uracil from GTP: step 3/4.</text>
</comment>
<gene>
    <name evidence="14" type="primary">ribD</name>
    <name evidence="15" type="ORF">DMX07_16725</name>
    <name evidence="16" type="ORF">SAMN05216230_105336</name>
    <name evidence="14" type="ORF">V0R55_05570</name>
</gene>
<dbReference type="PANTHER" id="PTHR11079">
    <property type="entry name" value="CYTOSINE DEAMINASE FAMILY MEMBER"/>
    <property type="match status" value="1"/>
</dbReference>
<dbReference type="SUPFAM" id="SSF53927">
    <property type="entry name" value="Cytidine deaminase-like"/>
    <property type="match status" value="1"/>
</dbReference>
<dbReference type="EMBL" id="JAZDQQ010000004">
    <property type="protein sequence ID" value="MEE1879620.1"/>
    <property type="molecule type" value="Genomic_DNA"/>
</dbReference>
<keyword evidence="14" id="KW-0378">Hydrolase</keyword>
<dbReference type="InterPro" id="IPR002125">
    <property type="entry name" value="CMP_dCMP_dom"/>
</dbReference>
<dbReference type="GO" id="GO:0008703">
    <property type="term" value="F:5-amino-6-(5-phosphoribosylamino)uracil reductase activity"/>
    <property type="evidence" value="ECO:0007669"/>
    <property type="project" value="UniProtKB-EC"/>
</dbReference>
<protein>
    <recommendedName>
        <fullName evidence="8">Riboflavin biosynthesis protein RibD</fullName>
        <ecNumber evidence="7">1.1.1.193</ecNumber>
        <ecNumber evidence="6">3.5.4.26</ecNumber>
    </recommendedName>
</protein>
<evidence type="ECO:0000256" key="12">
    <source>
        <dbReference type="ARBA" id="ARBA00023268"/>
    </source>
</evidence>
<keyword evidence="11" id="KW-0862">Zinc</keyword>
<evidence type="ECO:0000256" key="5">
    <source>
        <dbReference type="ARBA" id="ARBA00007417"/>
    </source>
</evidence>
<comment type="similarity">
    <text evidence="5">In the C-terminal section; belongs to the HTP reductase family.</text>
</comment>
<dbReference type="Pfam" id="PF00383">
    <property type="entry name" value="dCMP_cyt_deam_1"/>
    <property type="match status" value="1"/>
</dbReference>
<reference evidence="15 18" key="2">
    <citation type="submission" date="2018-06" db="EMBL/GenBank/DDBJ databases">
        <title>Pseudomonas diversity within urban Lake Michigan freshwaters.</title>
        <authorList>
            <person name="Batrich M."/>
            <person name="Hatzopoulos T."/>
            <person name="Putonti C."/>
        </authorList>
    </citation>
    <scope>NUCLEOTIDE SEQUENCE [LARGE SCALE GENOMIC DNA]</scope>
    <source>
        <strain evidence="15 18">LBp-160603</strain>
    </source>
</reference>
<feature type="domain" description="CMP/dCMP-type deaminase" evidence="13">
    <location>
        <begin position="3"/>
        <end position="122"/>
    </location>
</feature>
<dbReference type="EC" id="1.1.1.193" evidence="7"/>
<evidence type="ECO:0000313" key="15">
    <source>
        <dbReference type="EMBL" id="PYB79688.1"/>
    </source>
</evidence>
<evidence type="ECO:0000256" key="1">
    <source>
        <dbReference type="ARBA" id="ARBA00002151"/>
    </source>
</evidence>
<evidence type="ECO:0000256" key="9">
    <source>
        <dbReference type="ARBA" id="ARBA00022619"/>
    </source>
</evidence>
<dbReference type="CDD" id="cd01284">
    <property type="entry name" value="Riboflavin_deaminase-reductase"/>
    <property type="match status" value="1"/>
</dbReference>
<dbReference type="SUPFAM" id="SSF53597">
    <property type="entry name" value="Dihydrofolate reductase-like"/>
    <property type="match status" value="1"/>
</dbReference>